<dbReference type="AlphaFoldDB" id="A0A395GAN0"/>
<dbReference type="Pfam" id="PF00300">
    <property type="entry name" value="His_Phos_1"/>
    <property type="match status" value="1"/>
</dbReference>
<feature type="binding site" evidence="4">
    <location>
        <begin position="7"/>
        <end position="14"/>
    </location>
    <ligand>
        <name>substrate</name>
    </ligand>
</feature>
<organism evidence="5 6">
    <name type="scientific">Macrococcoides goetzii</name>
    <dbReference type="NCBI Taxonomy" id="1891097"/>
    <lineage>
        <taxon>Bacteria</taxon>
        <taxon>Bacillati</taxon>
        <taxon>Bacillota</taxon>
        <taxon>Bacilli</taxon>
        <taxon>Bacillales</taxon>
        <taxon>Staphylococcaceae</taxon>
        <taxon>Macrococcoides</taxon>
    </lineage>
</organism>
<feature type="active site" description="Tele-phosphohistidine intermediate" evidence="3">
    <location>
        <position position="8"/>
    </location>
</feature>
<accession>A0A395GAN0</accession>
<dbReference type="SMART" id="SM00855">
    <property type="entry name" value="PGAM"/>
    <property type="match status" value="1"/>
</dbReference>
<dbReference type="PROSITE" id="PS00175">
    <property type="entry name" value="PG_MUTASE"/>
    <property type="match status" value="1"/>
</dbReference>
<keyword evidence="1" id="KW-0324">Glycolysis</keyword>
<dbReference type="InterPro" id="IPR050275">
    <property type="entry name" value="PGM_Phosphatase"/>
</dbReference>
<dbReference type="Proteomes" id="UP000229523">
    <property type="component" value="Unassembled WGS sequence"/>
</dbReference>
<dbReference type="GO" id="GO:0016791">
    <property type="term" value="F:phosphatase activity"/>
    <property type="evidence" value="ECO:0007669"/>
    <property type="project" value="TreeGrafter"/>
</dbReference>
<keyword evidence="6" id="KW-1185">Reference proteome</keyword>
<name>A0A395GAN0_9STAP</name>
<evidence type="ECO:0000256" key="1">
    <source>
        <dbReference type="ARBA" id="ARBA00023152"/>
    </source>
</evidence>
<evidence type="ECO:0000313" key="6">
    <source>
        <dbReference type="Proteomes" id="UP000229523"/>
    </source>
</evidence>
<comment type="caution">
    <text evidence="5">The sequence shown here is derived from an EMBL/GenBank/DDBJ whole genome shotgun (WGS) entry which is preliminary data.</text>
</comment>
<dbReference type="GO" id="GO:0005737">
    <property type="term" value="C:cytoplasm"/>
    <property type="evidence" value="ECO:0007669"/>
    <property type="project" value="TreeGrafter"/>
</dbReference>
<dbReference type="InterPro" id="IPR029033">
    <property type="entry name" value="His_PPase_superfam"/>
</dbReference>
<dbReference type="InterPro" id="IPR013078">
    <property type="entry name" value="His_Pase_superF_clade-1"/>
</dbReference>
<evidence type="ECO:0000256" key="3">
    <source>
        <dbReference type="PIRSR" id="PIRSR613078-1"/>
    </source>
</evidence>
<dbReference type="CDD" id="cd07067">
    <property type="entry name" value="HP_PGM_like"/>
    <property type="match status" value="1"/>
</dbReference>
<dbReference type="SUPFAM" id="SSF53254">
    <property type="entry name" value="Phosphoglycerate mutase-like"/>
    <property type="match status" value="1"/>
</dbReference>
<protein>
    <submittedName>
        <fullName evidence="5">Histidine phosphatase family protein</fullName>
    </submittedName>
</protein>
<evidence type="ECO:0000313" key="5">
    <source>
        <dbReference type="EMBL" id="RAI81129.1"/>
    </source>
</evidence>
<dbReference type="EMBL" id="MJBI02000002">
    <property type="protein sequence ID" value="RAI81129.1"/>
    <property type="molecule type" value="Genomic_DNA"/>
</dbReference>
<evidence type="ECO:0000256" key="2">
    <source>
        <dbReference type="ARBA" id="ARBA00023235"/>
    </source>
</evidence>
<reference evidence="5 6" key="1">
    <citation type="journal article" date="2018" name="Front. Microbiol.">
        <title>Description and Comparative Genomics of Macrococcus caseolyticus subsp. hominis subsp. nov., Macrococcus goetzii sp. nov., Macrococcus epidermidis sp. nov., and Macrococcus bohemicus sp. nov., Novel Macrococci From Human Clinical Material With Virulence Potential and Suspected Uptake of Foreign DNA by Natural Transformation.</title>
        <authorList>
            <person name="Maslanova I."/>
            <person name="Wertheimer Z."/>
            <person name="Sedlacek I."/>
            <person name="Svec P."/>
            <person name="Indrakova A."/>
            <person name="Kovarovic V."/>
            <person name="Schumann P."/>
            <person name="Sproer C."/>
            <person name="Kralova S."/>
            <person name="Sedo O."/>
            <person name="Kristofova L."/>
            <person name="Vrbovska V."/>
            <person name="Fuzik T."/>
            <person name="Petras P."/>
            <person name="Zdrahal Z."/>
            <person name="Ruzickova V."/>
            <person name="Doskar J."/>
            <person name="Pantucek R."/>
        </authorList>
    </citation>
    <scope>NUCLEOTIDE SEQUENCE [LARGE SCALE GENOMIC DNA]</scope>
    <source>
        <strain evidence="5 6">CCM 4927</strain>
    </source>
</reference>
<dbReference type="PANTHER" id="PTHR48100">
    <property type="entry name" value="BROAD-SPECIFICITY PHOSPHATASE YOR283W-RELATED"/>
    <property type="match status" value="1"/>
</dbReference>
<dbReference type="InterPro" id="IPR001345">
    <property type="entry name" value="PG/BPGM_mutase_AS"/>
</dbReference>
<feature type="binding site" evidence="4">
    <location>
        <position position="54"/>
    </location>
    <ligand>
        <name>substrate</name>
    </ligand>
</feature>
<dbReference type="RefSeq" id="WP_099579338.1">
    <property type="nucleotide sequence ID" value="NZ_MJBI02000002.1"/>
</dbReference>
<gene>
    <name evidence="5" type="ORF">BFS35_006070</name>
</gene>
<dbReference type="PIRSF" id="PIRSF000709">
    <property type="entry name" value="6PFK_2-Ptase"/>
    <property type="match status" value="1"/>
</dbReference>
<sequence length="183" mass="21263">MRLYLVRHGQDTLNKRGGWSQEPLTEEGVNEVESLSQKIKDIEFDFIIASDLQRTVQTANIIRNRLLFSTEIILDDCLREVNNGLLAGMDNDVALESFPGLFWNTLEWEESYPQGESPSQFYERICKWYKNFLLKHHNSSNVLLVTHQGVIEALLCIINNKQFSNKKVHYKIKCGQMIMEVIK</sequence>
<feature type="active site" description="Proton donor/acceptor" evidence="3">
    <location>
        <position position="80"/>
    </location>
</feature>
<dbReference type="PANTHER" id="PTHR48100:SF1">
    <property type="entry name" value="HISTIDINE PHOSPHATASE FAMILY PROTEIN-RELATED"/>
    <property type="match status" value="1"/>
</dbReference>
<dbReference type="Gene3D" id="3.40.50.1240">
    <property type="entry name" value="Phosphoglycerate mutase-like"/>
    <property type="match status" value="1"/>
</dbReference>
<proteinExistence type="predicted"/>
<evidence type="ECO:0000256" key="4">
    <source>
        <dbReference type="PIRSR" id="PIRSR613078-2"/>
    </source>
</evidence>
<keyword evidence="2" id="KW-0413">Isomerase</keyword>